<evidence type="ECO:0000256" key="11">
    <source>
        <dbReference type="ARBA" id="ARBA00024209"/>
    </source>
</evidence>
<comment type="similarity">
    <text evidence="11">Belongs to the RING-type zinc finger family. ATL subfamily.</text>
</comment>
<evidence type="ECO:0000256" key="3">
    <source>
        <dbReference type="ARBA" id="ARBA00022679"/>
    </source>
</evidence>
<name>A0AAV5DAK0_ELECO</name>
<dbReference type="SMART" id="SM00184">
    <property type="entry name" value="RING"/>
    <property type="match status" value="1"/>
</dbReference>
<dbReference type="PANTHER" id="PTHR45768:SF18">
    <property type="entry name" value="RING-H2 FINGER PROTEIN ATL47-RELATED"/>
    <property type="match status" value="1"/>
</dbReference>
<evidence type="ECO:0000256" key="6">
    <source>
        <dbReference type="ARBA" id="ARBA00022771"/>
    </source>
</evidence>
<evidence type="ECO:0000256" key="4">
    <source>
        <dbReference type="ARBA" id="ARBA00022692"/>
    </source>
</evidence>
<evidence type="ECO:0000256" key="8">
    <source>
        <dbReference type="ARBA" id="ARBA00022833"/>
    </source>
</evidence>
<keyword evidence="5" id="KW-0479">Metal-binding</keyword>
<feature type="domain" description="RING-type" evidence="13">
    <location>
        <begin position="80"/>
        <end position="122"/>
    </location>
</feature>
<evidence type="ECO:0000259" key="13">
    <source>
        <dbReference type="PROSITE" id="PS50089"/>
    </source>
</evidence>
<evidence type="ECO:0000256" key="12">
    <source>
        <dbReference type="PROSITE-ProRule" id="PRU00175"/>
    </source>
</evidence>
<dbReference type="GO" id="GO:0008270">
    <property type="term" value="F:zinc ion binding"/>
    <property type="evidence" value="ECO:0007669"/>
    <property type="project" value="UniProtKB-KW"/>
</dbReference>
<evidence type="ECO:0000256" key="7">
    <source>
        <dbReference type="ARBA" id="ARBA00022786"/>
    </source>
</evidence>
<dbReference type="PANTHER" id="PTHR45768">
    <property type="entry name" value="E3 UBIQUITIN-PROTEIN LIGASE RNF13-LIKE"/>
    <property type="match status" value="1"/>
</dbReference>
<evidence type="ECO:0000313" key="14">
    <source>
        <dbReference type="EMBL" id="GJN07030.1"/>
    </source>
</evidence>
<evidence type="ECO:0000256" key="10">
    <source>
        <dbReference type="ARBA" id="ARBA00023136"/>
    </source>
</evidence>
<gene>
    <name evidence="14" type="primary">ga24819</name>
    <name evidence="14" type="ORF">PR202_ga24819</name>
</gene>
<reference evidence="14" key="2">
    <citation type="submission" date="2021-12" db="EMBL/GenBank/DDBJ databases">
        <title>Resequencing data analysis of finger millet.</title>
        <authorList>
            <person name="Hatakeyama M."/>
            <person name="Aluri S."/>
            <person name="Balachadran M.T."/>
            <person name="Sivarajan S.R."/>
            <person name="Poveda L."/>
            <person name="Shimizu-Inatsugi R."/>
            <person name="Schlapbach R."/>
            <person name="Sreeman S.M."/>
            <person name="Shimizu K.K."/>
        </authorList>
    </citation>
    <scope>NUCLEOTIDE SEQUENCE</scope>
</reference>
<evidence type="ECO:0000256" key="9">
    <source>
        <dbReference type="ARBA" id="ARBA00022989"/>
    </source>
</evidence>
<sequence>MDRTEGQRRLAAELVRAKTKAAWEASLIKHLQREEQWRKEQEDEEYYDSITCNLVPAARKAILGLYEPRWGETREERDGCAICLQGLQVGHKFRMMPCCCHAFHERCIFEWLLINRVCPICRSPLPSEEEQRRLDDRDAETDELVVVD</sequence>
<reference evidence="14" key="1">
    <citation type="journal article" date="2018" name="DNA Res.">
        <title>Multiple hybrid de novo genome assembly of finger millet, an orphan allotetraploid crop.</title>
        <authorList>
            <person name="Hatakeyama M."/>
            <person name="Aluri S."/>
            <person name="Balachadran M.T."/>
            <person name="Sivarajan S.R."/>
            <person name="Patrignani A."/>
            <person name="Gruter S."/>
            <person name="Poveda L."/>
            <person name="Shimizu-Inatsugi R."/>
            <person name="Baeten J."/>
            <person name="Francoijs K.J."/>
            <person name="Nataraja K.N."/>
            <person name="Reddy Y.A.N."/>
            <person name="Phadnis S."/>
            <person name="Ravikumar R.L."/>
            <person name="Schlapbach R."/>
            <person name="Sreeman S.M."/>
            <person name="Shimizu K.K."/>
        </authorList>
    </citation>
    <scope>NUCLEOTIDE SEQUENCE</scope>
</reference>
<dbReference type="Gene3D" id="3.30.40.10">
    <property type="entry name" value="Zinc/RING finger domain, C3HC4 (zinc finger)"/>
    <property type="match status" value="1"/>
</dbReference>
<organism evidence="14 15">
    <name type="scientific">Eleusine coracana subsp. coracana</name>
    <dbReference type="NCBI Taxonomy" id="191504"/>
    <lineage>
        <taxon>Eukaryota</taxon>
        <taxon>Viridiplantae</taxon>
        <taxon>Streptophyta</taxon>
        <taxon>Embryophyta</taxon>
        <taxon>Tracheophyta</taxon>
        <taxon>Spermatophyta</taxon>
        <taxon>Magnoliopsida</taxon>
        <taxon>Liliopsida</taxon>
        <taxon>Poales</taxon>
        <taxon>Poaceae</taxon>
        <taxon>PACMAD clade</taxon>
        <taxon>Chloridoideae</taxon>
        <taxon>Cynodonteae</taxon>
        <taxon>Eleusininae</taxon>
        <taxon>Eleusine</taxon>
    </lineage>
</organism>
<keyword evidence="8" id="KW-0862">Zinc</keyword>
<evidence type="ECO:0000256" key="1">
    <source>
        <dbReference type="ARBA" id="ARBA00004167"/>
    </source>
</evidence>
<accession>A0AAV5DAK0</accession>
<dbReference type="SUPFAM" id="SSF57850">
    <property type="entry name" value="RING/U-box"/>
    <property type="match status" value="1"/>
</dbReference>
<dbReference type="InterPro" id="IPR013083">
    <property type="entry name" value="Znf_RING/FYVE/PHD"/>
</dbReference>
<dbReference type="InterPro" id="IPR001841">
    <property type="entry name" value="Znf_RING"/>
</dbReference>
<dbReference type="Pfam" id="PF13639">
    <property type="entry name" value="zf-RING_2"/>
    <property type="match status" value="1"/>
</dbReference>
<dbReference type="GO" id="GO:0016020">
    <property type="term" value="C:membrane"/>
    <property type="evidence" value="ECO:0007669"/>
    <property type="project" value="UniProtKB-SubCell"/>
</dbReference>
<dbReference type="Proteomes" id="UP001054889">
    <property type="component" value="Unassembled WGS sequence"/>
</dbReference>
<keyword evidence="6 12" id="KW-0863">Zinc-finger</keyword>
<dbReference type="EMBL" id="BQKI01000013">
    <property type="protein sequence ID" value="GJN07030.1"/>
    <property type="molecule type" value="Genomic_DNA"/>
</dbReference>
<comment type="pathway">
    <text evidence="2">Protein modification; protein ubiquitination.</text>
</comment>
<keyword evidence="4" id="KW-0812">Transmembrane</keyword>
<proteinExistence type="inferred from homology"/>
<keyword evidence="3" id="KW-0808">Transferase</keyword>
<evidence type="ECO:0000256" key="2">
    <source>
        <dbReference type="ARBA" id="ARBA00004906"/>
    </source>
</evidence>
<dbReference type="PROSITE" id="PS50089">
    <property type="entry name" value="ZF_RING_2"/>
    <property type="match status" value="1"/>
</dbReference>
<keyword evidence="15" id="KW-1185">Reference proteome</keyword>
<comment type="caution">
    <text evidence="14">The sequence shown here is derived from an EMBL/GenBank/DDBJ whole genome shotgun (WGS) entry which is preliminary data.</text>
</comment>
<keyword evidence="9" id="KW-1133">Transmembrane helix</keyword>
<evidence type="ECO:0000256" key="5">
    <source>
        <dbReference type="ARBA" id="ARBA00022723"/>
    </source>
</evidence>
<keyword evidence="7" id="KW-0833">Ubl conjugation pathway</keyword>
<evidence type="ECO:0000313" key="15">
    <source>
        <dbReference type="Proteomes" id="UP001054889"/>
    </source>
</evidence>
<comment type="subcellular location">
    <subcellularLocation>
        <location evidence="1">Membrane</location>
        <topology evidence="1">Single-pass membrane protein</topology>
    </subcellularLocation>
</comment>
<dbReference type="AlphaFoldDB" id="A0AAV5DAK0"/>
<keyword evidence="10" id="KW-0472">Membrane</keyword>
<dbReference type="GO" id="GO:0016740">
    <property type="term" value="F:transferase activity"/>
    <property type="evidence" value="ECO:0007669"/>
    <property type="project" value="UniProtKB-KW"/>
</dbReference>
<protein>
    <recommendedName>
        <fullName evidence="13">RING-type domain-containing protein</fullName>
    </recommendedName>
</protein>